<dbReference type="InterPro" id="IPR011009">
    <property type="entry name" value="Kinase-like_dom_sf"/>
</dbReference>
<dbReference type="PROSITE" id="PS00108">
    <property type="entry name" value="PROTEIN_KINASE_ST"/>
    <property type="match status" value="1"/>
</dbReference>
<evidence type="ECO:0000256" key="2">
    <source>
        <dbReference type="ARBA" id="ARBA00022840"/>
    </source>
</evidence>
<dbReference type="SUPFAM" id="SSF56112">
    <property type="entry name" value="Protein kinase-like (PK-like)"/>
    <property type="match status" value="1"/>
</dbReference>
<name>A0A0R3SV69_HYMDI</name>
<gene>
    <name evidence="6" type="ORF">HDID_LOCUS9446</name>
</gene>
<dbReference type="WBParaSite" id="HDID_0000944801-mRNA-1">
    <property type="protein sequence ID" value="HDID_0000944801-mRNA-1"/>
    <property type="gene ID" value="HDID_0000944801"/>
</dbReference>
<dbReference type="PANTHER" id="PTHR46538">
    <property type="entry name" value="PROTEIN KINASE DOMAIN-CONTAINING PROTEIN"/>
    <property type="match status" value="1"/>
</dbReference>
<keyword evidence="1 3" id="KW-0547">Nucleotide-binding</keyword>
<dbReference type="PROSITE" id="PS50011">
    <property type="entry name" value="PROTEIN_KINASE_DOM"/>
    <property type="match status" value="1"/>
</dbReference>
<evidence type="ECO:0000259" key="5">
    <source>
        <dbReference type="PROSITE" id="PS50011"/>
    </source>
</evidence>
<dbReference type="Proteomes" id="UP000274504">
    <property type="component" value="Unassembled WGS sequence"/>
</dbReference>
<evidence type="ECO:0000256" key="3">
    <source>
        <dbReference type="PROSITE-ProRule" id="PRU10141"/>
    </source>
</evidence>
<dbReference type="InterPro" id="IPR051585">
    <property type="entry name" value="STE20_Ser/Thr_Kinases"/>
</dbReference>
<dbReference type="GO" id="GO:0004674">
    <property type="term" value="F:protein serine/threonine kinase activity"/>
    <property type="evidence" value="ECO:0007669"/>
    <property type="project" value="UniProtKB-KW"/>
</dbReference>
<reference evidence="8" key="1">
    <citation type="submission" date="2017-02" db="UniProtKB">
        <authorList>
            <consortium name="WormBaseParasite"/>
        </authorList>
    </citation>
    <scope>IDENTIFICATION</scope>
</reference>
<evidence type="ECO:0000256" key="4">
    <source>
        <dbReference type="RuleBase" id="RU000304"/>
    </source>
</evidence>
<dbReference type="OrthoDB" id="10027016at2759"/>
<evidence type="ECO:0000313" key="7">
    <source>
        <dbReference type="Proteomes" id="UP000274504"/>
    </source>
</evidence>
<evidence type="ECO:0000313" key="8">
    <source>
        <dbReference type="WBParaSite" id="HDID_0000944801-mRNA-1"/>
    </source>
</evidence>
<keyword evidence="4" id="KW-0808">Transferase</keyword>
<dbReference type="AlphaFoldDB" id="A0A0R3SV69"/>
<dbReference type="InterPro" id="IPR008271">
    <property type="entry name" value="Ser/Thr_kinase_AS"/>
</dbReference>
<evidence type="ECO:0000313" key="6">
    <source>
        <dbReference type="EMBL" id="VDL61768.1"/>
    </source>
</evidence>
<accession>A0A0R3SV69</accession>
<keyword evidence="4" id="KW-0418">Kinase</keyword>
<dbReference type="InterPro" id="IPR000719">
    <property type="entry name" value="Prot_kinase_dom"/>
</dbReference>
<sequence length="263" mass="29809">MSFLNFFKKFKQNEEKPKPNALPSIVIQGVDPSTLWTNISELGDGAFGKVYKASNNKTGELAALKSVDFTSEEELEDLMVEIDILNECKHPNILHLHEAYVFDKKIWMYLEYCSGGAVDDIMKNLDKPLTEPQIKFISREVISGLAFLHQHLIIHRDLKAGNILITSNYDIRLADFGVSAQMASESQKRTTFIGTPYWMAPEVIACETFKDNPYDVSADVWSFGIMLIEFAQMLPPYNELNPTRVLLKITKSDPPTLTNPSVW</sequence>
<comment type="similarity">
    <text evidence="4">Belongs to the protein kinase superfamily.</text>
</comment>
<dbReference type="STRING" id="6216.A0A0R3SV69"/>
<evidence type="ECO:0000256" key="1">
    <source>
        <dbReference type="ARBA" id="ARBA00022741"/>
    </source>
</evidence>
<dbReference type="InterPro" id="IPR017441">
    <property type="entry name" value="Protein_kinase_ATP_BS"/>
</dbReference>
<organism evidence="8">
    <name type="scientific">Hymenolepis diminuta</name>
    <name type="common">Rat tapeworm</name>
    <dbReference type="NCBI Taxonomy" id="6216"/>
    <lineage>
        <taxon>Eukaryota</taxon>
        <taxon>Metazoa</taxon>
        <taxon>Spiralia</taxon>
        <taxon>Lophotrochozoa</taxon>
        <taxon>Platyhelminthes</taxon>
        <taxon>Cestoda</taxon>
        <taxon>Eucestoda</taxon>
        <taxon>Cyclophyllidea</taxon>
        <taxon>Hymenolepididae</taxon>
        <taxon>Hymenolepis</taxon>
    </lineage>
</organism>
<dbReference type="Pfam" id="PF00069">
    <property type="entry name" value="Pkinase"/>
    <property type="match status" value="1"/>
</dbReference>
<keyword evidence="4" id="KW-0723">Serine/threonine-protein kinase</keyword>
<dbReference type="PROSITE" id="PS00107">
    <property type="entry name" value="PROTEIN_KINASE_ATP"/>
    <property type="match status" value="1"/>
</dbReference>
<keyword evidence="2 3" id="KW-0067">ATP-binding</keyword>
<feature type="domain" description="Protein kinase" evidence="5">
    <location>
        <begin position="36"/>
        <end position="263"/>
    </location>
</feature>
<dbReference type="PIRSF" id="PIRSF000654">
    <property type="entry name" value="Integrin-linked_kinase"/>
    <property type="match status" value="1"/>
</dbReference>
<dbReference type="GO" id="GO:0005524">
    <property type="term" value="F:ATP binding"/>
    <property type="evidence" value="ECO:0007669"/>
    <property type="project" value="UniProtKB-UniRule"/>
</dbReference>
<dbReference type="EMBL" id="UYSG01011295">
    <property type="protein sequence ID" value="VDL61768.1"/>
    <property type="molecule type" value="Genomic_DNA"/>
</dbReference>
<protein>
    <submittedName>
        <fullName evidence="8">Protein kinase domain-containing protein</fullName>
    </submittedName>
</protein>
<dbReference type="Gene3D" id="3.30.200.20">
    <property type="entry name" value="Phosphorylase Kinase, domain 1"/>
    <property type="match status" value="1"/>
</dbReference>
<dbReference type="PANTHER" id="PTHR46538:SF3">
    <property type="entry name" value="PROTEIN KINASE DOMAIN-CONTAINING PROTEIN"/>
    <property type="match status" value="1"/>
</dbReference>
<proteinExistence type="inferred from homology"/>
<reference evidence="6 7" key="2">
    <citation type="submission" date="2018-11" db="EMBL/GenBank/DDBJ databases">
        <authorList>
            <consortium name="Pathogen Informatics"/>
        </authorList>
    </citation>
    <scope>NUCLEOTIDE SEQUENCE [LARGE SCALE GENOMIC DNA]</scope>
</reference>
<feature type="binding site" evidence="3">
    <location>
        <position position="65"/>
    </location>
    <ligand>
        <name>ATP</name>
        <dbReference type="ChEBI" id="CHEBI:30616"/>
    </ligand>
</feature>
<dbReference type="SMART" id="SM00220">
    <property type="entry name" value="S_TKc"/>
    <property type="match status" value="1"/>
</dbReference>
<dbReference type="Gene3D" id="1.10.510.10">
    <property type="entry name" value="Transferase(Phosphotransferase) domain 1"/>
    <property type="match status" value="1"/>
</dbReference>